<dbReference type="AlphaFoldDB" id="A0A914WM54"/>
<dbReference type="WBParaSite" id="PSAMB.scaffold45size96597.g940.t1">
    <property type="protein sequence ID" value="PSAMB.scaffold45size96597.g940.t1"/>
    <property type="gene ID" value="PSAMB.scaffold45size96597.g940"/>
</dbReference>
<evidence type="ECO:0000313" key="2">
    <source>
        <dbReference type="WBParaSite" id="PSAMB.scaffold45size96597.g940.t1"/>
    </source>
</evidence>
<organism evidence="1 2">
    <name type="scientific">Plectus sambesii</name>
    <dbReference type="NCBI Taxonomy" id="2011161"/>
    <lineage>
        <taxon>Eukaryota</taxon>
        <taxon>Metazoa</taxon>
        <taxon>Ecdysozoa</taxon>
        <taxon>Nematoda</taxon>
        <taxon>Chromadorea</taxon>
        <taxon>Plectida</taxon>
        <taxon>Plectina</taxon>
        <taxon>Plectoidea</taxon>
        <taxon>Plectidae</taxon>
        <taxon>Plectus</taxon>
    </lineage>
</organism>
<keyword evidence="1" id="KW-1185">Reference proteome</keyword>
<proteinExistence type="predicted"/>
<protein>
    <submittedName>
        <fullName evidence="2">Uncharacterized protein</fullName>
    </submittedName>
</protein>
<name>A0A914WM54_9BILA</name>
<sequence>MWTYAWIVEEYSGCLERKIASDGLRLSRLFALIHTVKQKHAVVDFSVTQTTLDHVVVNMVRELKPELKPSRRHELYVLVVLWYNVHMLNKAGATYRFSTSETCTLCVQTQ</sequence>
<dbReference type="Proteomes" id="UP000887566">
    <property type="component" value="Unplaced"/>
</dbReference>
<reference evidence="2" key="1">
    <citation type="submission" date="2022-11" db="UniProtKB">
        <authorList>
            <consortium name="WormBaseParasite"/>
        </authorList>
    </citation>
    <scope>IDENTIFICATION</scope>
</reference>
<evidence type="ECO:0000313" key="1">
    <source>
        <dbReference type="Proteomes" id="UP000887566"/>
    </source>
</evidence>
<accession>A0A914WM54</accession>